<protein>
    <recommendedName>
        <fullName evidence="4">ANKLE2 third alpha/beta domain-containing protein</fullName>
    </recommendedName>
</protein>
<dbReference type="EMBL" id="CATQJA010002659">
    <property type="protein sequence ID" value="CAJ0580352.1"/>
    <property type="molecule type" value="Genomic_DNA"/>
</dbReference>
<evidence type="ECO:0000256" key="2">
    <source>
        <dbReference type="ARBA" id="ARBA00023306"/>
    </source>
</evidence>
<feature type="compositionally biased region" description="Basic and acidic residues" evidence="3">
    <location>
        <begin position="497"/>
        <end position="506"/>
    </location>
</feature>
<dbReference type="PANTHER" id="PTHR12349">
    <property type="entry name" value="ANKYRIN REPEAT AND LEM DOMAIN-CONTAINING PROTEIN 2"/>
    <property type="match status" value="1"/>
</dbReference>
<name>A0AA36G5Q5_9BILA</name>
<comment type="caution">
    <text evidence="5">The sequence shown here is derived from an EMBL/GenBank/DDBJ whole genome shotgun (WGS) entry which is preliminary data.</text>
</comment>
<evidence type="ECO:0000313" key="5">
    <source>
        <dbReference type="EMBL" id="CAJ0580352.1"/>
    </source>
</evidence>
<accession>A0AA36G5Q5</accession>
<dbReference type="GO" id="GO:0005783">
    <property type="term" value="C:endoplasmic reticulum"/>
    <property type="evidence" value="ECO:0007669"/>
    <property type="project" value="TreeGrafter"/>
</dbReference>
<keyword evidence="2" id="KW-0131">Cell cycle</keyword>
<dbReference type="Proteomes" id="UP001177023">
    <property type="component" value="Unassembled WGS sequence"/>
</dbReference>
<sequence length="608" mass="68341">MNEDAHENCENHPVFAVFLPDDVASSPKTFYNTAKEAAKWANSPELKAKGARFRRFDSPVAAQHFIGSPLAVFRDNSPQLTGSDPAVPFKATTKIEMNRLKRFVELDQLSEFSQMVMGNPRYLVNTSGDCPAIAQEGFRYNVLHVAARSGAGLVTAKTLELCADPAFLSRLYGTDEADVLMRRDNIILGYLCTPDKGNVGTPLIMALKFGQTKVVRAIIDFMRLSVCEHLRPRLELNLSHLLDDAILCARYNGKESKEDVKNEIKKLFNTFYVPLYRSIDASAPAKILLPTDCPRLLITPHAGDCLPSASGSDLFSMAVNYKLAACAGPFLGEETAQAFQKDWARSGFKEKRSDMEKGFERVGRQLARKYGVEWREAWVFLETMCDVTTEEGLQLVDHYLRKMRLQPDESFGDSTQTEPRKQLFFAEEDDMEGAGDMPSENEDFCDAAEMFEEPDSEEPSPDDSLMGLTKRMDETAIEDEAMEFEDLALVSPVPDAGDEKMDDQESKSGIASLSDDEYDTPPPSPPPTYLFEEPTKLDNDLFLALNETPEERLGKFPQVSLFMRQMGRVEERARQCWPGVDSPRCPRTRSLQRLTKERRYTPKGTLDL</sequence>
<evidence type="ECO:0000256" key="3">
    <source>
        <dbReference type="SAM" id="MobiDB-lite"/>
    </source>
</evidence>
<evidence type="ECO:0000256" key="1">
    <source>
        <dbReference type="ARBA" id="ARBA00023043"/>
    </source>
</evidence>
<evidence type="ECO:0000313" key="6">
    <source>
        <dbReference type="Proteomes" id="UP001177023"/>
    </source>
</evidence>
<feature type="region of interest" description="Disordered" evidence="3">
    <location>
        <begin position="493"/>
        <end position="529"/>
    </location>
</feature>
<evidence type="ECO:0000259" key="4">
    <source>
        <dbReference type="Pfam" id="PF24567"/>
    </source>
</evidence>
<organism evidence="5 6">
    <name type="scientific">Mesorhabditis spiculigera</name>
    <dbReference type="NCBI Taxonomy" id="96644"/>
    <lineage>
        <taxon>Eukaryota</taxon>
        <taxon>Metazoa</taxon>
        <taxon>Ecdysozoa</taxon>
        <taxon>Nematoda</taxon>
        <taxon>Chromadorea</taxon>
        <taxon>Rhabditida</taxon>
        <taxon>Rhabditina</taxon>
        <taxon>Rhabditomorpha</taxon>
        <taxon>Rhabditoidea</taxon>
        <taxon>Rhabditidae</taxon>
        <taxon>Mesorhabditinae</taxon>
        <taxon>Mesorhabditis</taxon>
    </lineage>
</organism>
<keyword evidence="1" id="KW-0040">ANK repeat</keyword>
<dbReference type="AlphaFoldDB" id="A0AA36G5Q5"/>
<feature type="domain" description="ANKLE2 third alpha/beta" evidence="4">
    <location>
        <begin position="271"/>
        <end position="376"/>
    </location>
</feature>
<feature type="non-terminal residue" evidence="5">
    <location>
        <position position="608"/>
    </location>
</feature>
<proteinExistence type="predicted"/>
<reference evidence="5" key="1">
    <citation type="submission" date="2023-06" db="EMBL/GenBank/DDBJ databases">
        <authorList>
            <person name="Delattre M."/>
        </authorList>
    </citation>
    <scope>NUCLEOTIDE SEQUENCE</scope>
    <source>
        <strain evidence="5">AF72</strain>
    </source>
</reference>
<dbReference type="Pfam" id="PF24567">
    <property type="entry name" value="ANKLE2_3rd"/>
    <property type="match status" value="1"/>
</dbReference>
<dbReference type="InterPro" id="IPR056237">
    <property type="entry name" value="ANKLE2_3rd"/>
</dbReference>
<keyword evidence="6" id="KW-1185">Reference proteome</keyword>
<dbReference type="GO" id="GO:0051721">
    <property type="term" value="F:protein phosphatase 2A binding"/>
    <property type="evidence" value="ECO:0007669"/>
    <property type="project" value="TreeGrafter"/>
</dbReference>
<gene>
    <name evidence="5" type="ORF">MSPICULIGERA_LOCUS18550</name>
</gene>
<dbReference type="PANTHER" id="PTHR12349:SF4">
    <property type="entry name" value="ANKYRIN REPEAT AND LEM DOMAIN-CONTAINING PROTEIN 2"/>
    <property type="match status" value="1"/>
</dbReference>